<organism evidence="2 3">
    <name type="scientific">Culex pipiens pipiens</name>
    <name type="common">Northern house mosquito</name>
    <dbReference type="NCBI Taxonomy" id="38569"/>
    <lineage>
        <taxon>Eukaryota</taxon>
        <taxon>Metazoa</taxon>
        <taxon>Ecdysozoa</taxon>
        <taxon>Arthropoda</taxon>
        <taxon>Hexapoda</taxon>
        <taxon>Insecta</taxon>
        <taxon>Pterygota</taxon>
        <taxon>Neoptera</taxon>
        <taxon>Endopterygota</taxon>
        <taxon>Diptera</taxon>
        <taxon>Nematocera</taxon>
        <taxon>Culicoidea</taxon>
        <taxon>Culicidae</taxon>
        <taxon>Culicinae</taxon>
        <taxon>Culicini</taxon>
        <taxon>Culex</taxon>
        <taxon>Culex</taxon>
    </lineage>
</organism>
<accession>A0ABD1CVK3</accession>
<proteinExistence type="predicted"/>
<evidence type="ECO:0000313" key="3">
    <source>
        <dbReference type="Proteomes" id="UP001562425"/>
    </source>
</evidence>
<protein>
    <recommendedName>
        <fullName evidence="1">Autophagy protein ATG5 UblB domain-containing protein</fullName>
    </recommendedName>
</protein>
<evidence type="ECO:0000313" key="2">
    <source>
        <dbReference type="EMBL" id="KAL1380265.1"/>
    </source>
</evidence>
<gene>
    <name evidence="2" type="ORF">pipiens_014335</name>
</gene>
<dbReference type="Pfam" id="PF04106">
    <property type="entry name" value="ATG5_UblB"/>
    <property type="match status" value="1"/>
</dbReference>
<reference evidence="2 3" key="1">
    <citation type="submission" date="2024-05" db="EMBL/GenBank/DDBJ databases">
        <title>Culex pipiens pipiens assembly and annotation.</title>
        <authorList>
            <person name="Alout H."/>
            <person name="Durand T."/>
        </authorList>
    </citation>
    <scope>NUCLEOTIDE SEQUENCE [LARGE SCALE GENOMIC DNA]</scope>
    <source>
        <strain evidence="2">HA-2024</strain>
        <tissue evidence="2">Whole body</tissue>
    </source>
</reference>
<dbReference type="Proteomes" id="UP001562425">
    <property type="component" value="Unassembled WGS sequence"/>
</dbReference>
<evidence type="ECO:0000259" key="1">
    <source>
        <dbReference type="Pfam" id="PF04106"/>
    </source>
</evidence>
<keyword evidence="3" id="KW-1185">Reference proteome</keyword>
<name>A0ABD1CVK3_CULPP</name>
<feature type="domain" description="Autophagy protein ATG5 UblB" evidence="1">
    <location>
        <begin position="3"/>
        <end position="70"/>
    </location>
</feature>
<comment type="caution">
    <text evidence="2">The sequence shown here is derived from an EMBL/GenBank/DDBJ whole genome shotgun (WGS) entry which is preliminary data.</text>
</comment>
<dbReference type="InterPro" id="IPR048318">
    <property type="entry name" value="ATG5_UblB"/>
</dbReference>
<dbReference type="EMBL" id="JBEHCU010009235">
    <property type="protein sequence ID" value="KAL1380265.1"/>
    <property type="molecule type" value="Genomic_DNA"/>
</dbReference>
<dbReference type="AlphaFoldDB" id="A0ABD1CVK3"/>
<dbReference type="Gene3D" id="3.10.20.90">
    <property type="entry name" value="Phosphatidylinositol 3-kinase Catalytic Subunit, Chain A, domain 1"/>
    <property type="match status" value="1"/>
</dbReference>
<sequence length="73" mass="8175">MDGTYQQKLVAPGTESGQKRTLQDLLEDFSTPVRKAVSARSHGICVPESTPLQWLSEHLSYPDNFLHLCLVYA</sequence>